<dbReference type="PANTHER" id="PTHR30627">
    <property type="entry name" value="PEPTIDOGLYCAN D,D-TRANSPEPTIDASE"/>
    <property type="match status" value="1"/>
</dbReference>
<organism evidence="8 9">
    <name type="scientific">Humibacillus xanthopallidus</name>
    <dbReference type="NCBI Taxonomy" id="412689"/>
    <lineage>
        <taxon>Bacteria</taxon>
        <taxon>Bacillati</taxon>
        <taxon>Actinomycetota</taxon>
        <taxon>Actinomycetes</taxon>
        <taxon>Micrococcales</taxon>
        <taxon>Intrasporangiaceae</taxon>
        <taxon>Humibacillus</taxon>
    </lineage>
</organism>
<evidence type="ECO:0000256" key="2">
    <source>
        <dbReference type="ARBA" id="ARBA00007171"/>
    </source>
</evidence>
<keyword evidence="3" id="KW-0472">Membrane</keyword>
<dbReference type="SUPFAM" id="SSF56601">
    <property type="entry name" value="beta-lactamase/transpeptidase-like"/>
    <property type="match status" value="1"/>
</dbReference>
<dbReference type="AlphaFoldDB" id="A0A543PKU1"/>
<sequence>MTTAHRGGTYRVPMSGTSRTRRARSTVAAALGGVLVLGLSAGCSLFEQAPAPEDTAKALATGLAKGDLSGVTFSGSTQPAAATAFVAKAYKDLGTLRPEVTVTSVKANDAKDAATATLQTRWDVSAAPTDWTYTTTVPMRLVDNVWQVSWSPAVVAPQLTADETLAIKSTWPRRADIVDANGAKLMTEREVAVIGIDKSKVSGAAATSSAKQLAALVGIDPGRYAAKVSSAGSKAFVEAITLRSDDPVLAKQGAAIDAVKGSLTVPALKVLGPSRTFAAPILGTVGEATAEQVKDSGGVLQAGDDVGQSGLEYRYDKQLRGTPGLSVRAVKRGADGSSIDQRELFAEVSTEGQPLKISLDSSAQTAAEAALAKQTARPTALVVVKVSTGEVLAAAVGPGAKGSTLALAGKAAPGSTFKIVSSLALVRKGATADTKLPCTETLTVNGRRFSNYTTYPKDKLGDIPMQTALAYSCNTAFISQHEKVSQDELTSAAQSLGMGEKLDLPFTGFLGSVPATDDVVEHAASFIGQGKVEASPLTMALVVASVMKGQTVRPSLVAGAPALPAPAMPLDPKEAEVLRQEMRAVVNEGSGTVLKPVGVEYAKTGTAEFGTKNPPDTHTWMVAGKGDIAIAAYNEVGDNGVTGSAPFILSFLKAYTPS</sequence>
<feature type="domain" description="Penicillin-binding protein dimerisation" evidence="6">
    <location>
        <begin position="172"/>
        <end position="337"/>
    </location>
</feature>
<dbReference type="SUPFAM" id="SSF56519">
    <property type="entry name" value="Penicillin binding protein dimerisation domain"/>
    <property type="match status" value="1"/>
</dbReference>
<dbReference type="Pfam" id="PF03717">
    <property type="entry name" value="PBP_dimer"/>
    <property type="match status" value="1"/>
</dbReference>
<dbReference type="Gene3D" id="3.90.1310.10">
    <property type="entry name" value="Penicillin-binding protein 2a (Domain 2)"/>
    <property type="match status" value="1"/>
</dbReference>
<protein>
    <submittedName>
        <fullName evidence="8">Cell division protein FtsI/penicillin-binding protein 2</fullName>
    </submittedName>
</protein>
<dbReference type="InterPro" id="IPR001460">
    <property type="entry name" value="PCN-bd_Tpept"/>
</dbReference>
<dbReference type="GO" id="GO:0071972">
    <property type="term" value="F:peptidoglycan L,D-transpeptidase activity"/>
    <property type="evidence" value="ECO:0007669"/>
    <property type="project" value="TreeGrafter"/>
</dbReference>
<dbReference type="InterPro" id="IPR050515">
    <property type="entry name" value="Beta-lactam/transpept"/>
</dbReference>
<evidence type="ECO:0000313" key="9">
    <source>
        <dbReference type="Proteomes" id="UP000320085"/>
    </source>
</evidence>
<dbReference type="Pfam" id="PF00905">
    <property type="entry name" value="Transpeptidase"/>
    <property type="match status" value="1"/>
</dbReference>
<gene>
    <name evidence="8" type="ORF">FHX52_3915</name>
</gene>
<dbReference type="InterPro" id="IPR007887">
    <property type="entry name" value="MecA_N"/>
</dbReference>
<evidence type="ECO:0000256" key="1">
    <source>
        <dbReference type="ARBA" id="ARBA00004370"/>
    </source>
</evidence>
<dbReference type="EMBL" id="VFQF01000003">
    <property type="protein sequence ID" value="TQN44695.1"/>
    <property type="molecule type" value="Genomic_DNA"/>
</dbReference>
<proteinExistence type="inferred from homology"/>
<accession>A0A543PKU1</accession>
<comment type="caution">
    <text evidence="8">The sequence shown here is derived from an EMBL/GenBank/DDBJ whole genome shotgun (WGS) entry which is preliminary data.</text>
</comment>
<feature type="domain" description="NTF2-like N-terminal transpeptidase" evidence="7">
    <location>
        <begin position="52"/>
        <end position="162"/>
    </location>
</feature>
<name>A0A543PKU1_9MICO</name>
<dbReference type="GO" id="GO:0008658">
    <property type="term" value="F:penicillin binding"/>
    <property type="evidence" value="ECO:0007669"/>
    <property type="project" value="InterPro"/>
</dbReference>
<evidence type="ECO:0000259" key="6">
    <source>
        <dbReference type="Pfam" id="PF03717"/>
    </source>
</evidence>
<dbReference type="Proteomes" id="UP000320085">
    <property type="component" value="Unassembled WGS sequence"/>
</dbReference>
<dbReference type="GO" id="GO:0005886">
    <property type="term" value="C:plasma membrane"/>
    <property type="evidence" value="ECO:0007669"/>
    <property type="project" value="TreeGrafter"/>
</dbReference>
<evidence type="ECO:0000256" key="3">
    <source>
        <dbReference type="ARBA" id="ARBA00023136"/>
    </source>
</evidence>
<comment type="subcellular location">
    <subcellularLocation>
        <location evidence="1">Membrane</location>
    </subcellularLocation>
</comment>
<evidence type="ECO:0000259" key="5">
    <source>
        <dbReference type="Pfam" id="PF00905"/>
    </source>
</evidence>
<reference evidence="8 9" key="1">
    <citation type="submission" date="2019-06" db="EMBL/GenBank/DDBJ databases">
        <title>Sequencing the genomes of 1000 actinobacteria strains.</title>
        <authorList>
            <person name="Klenk H.-P."/>
        </authorList>
    </citation>
    <scope>NUCLEOTIDE SEQUENCE [LARGE SCALE GENOMIC DNA]</scope>
    <source>
        <strain evidence="8 9">DSM 21776</strain>
    </source>
</reference>
<dbReference type="Gene3D" id="3.40.710.10">
    <property type="entry name" value="DD-peptidase/beta-lactamase superfamily"/>
    <property type="match status" value="1"/>
</dbReference>
<dbReference type="PANTHER" id="PTHR30627:SF24">
    <property type="entry name" value="PENICILLIN-BINDING PROTEIN 4B"/>
    <property type="match status" value="1"/>
</dbReference>
<dbReference type="GO" id="GO:0046677">
    <property type="term" value="P:response to antibiotic"/>
    <property type="evidence" value="ECO:0007669"/>
    <property type="project" value="InterPro"/>
</dbReference>
<evidence type="ECO:0000259" key="7">
    <source>
        <dbReference type="Pfam" id="PF05223"/>
    </source>
</evidence>
<dbReference type="GO" id="GO:0071555">
    <property type="term" value="P:cell wall organization"/>
    <property type="evidence" value="ECO:0007669"/>
    <property type="project" value="TreeGrafter"/>
</dbReference>
<feature type="region of interest" description="Disordered" evidence="4">
    <location>
        <begin position="1"/>
        <end position="23"/>
    </location>
</feature>
<keyword evidence="8" id="KW-0132">Cell division</keyword>
<dbReference type="GO" id="GO:0051301">
    <property type="term" value="P:cell division"/>
    <property type="evidence" value="ECO:0007669"/>
    <property type="project" value="UniProtKB-KW"/>
</dbReference>
<dbReference type="InterPro" id="IPR036138">
    <property type="entry name" value="PBP_dimer_sf"/>
</dbReference>
<evidence type="ECO:0000256" key="4">
    <source>
        <dbReference type="SAM" id="MobiDB-lite"/>
    </source>
</evidence>
<comment type="similarity">
    <text evidence="2">Belongs to the transpeptidase family.</text>
</comment>
<dbReference type="InterPro" id="IPR005311">
    <property type="entry name" value="PBP_dimer"/>
</dbReference>
<dbReference type="InterPro" id="IPR012338">
    <property type="entry name" value="Beta-lactam/transpept-like"/>
</dbReference>
<keyword evidence="8" id="KW-0131">Cell cycle</keyword>
<dbReference type="Pfam" id="PF05223">
    <property type="entry name" value="MecA_N"/>
    <property type="match status" value="1"/>
</dbReference>
<evidence type="ECO:0000313" key="8">
    <source>
        <dbReference type="EMBL" id="TQN44695.1"/>
    </source>
</evidence>
<feature type="domain" description="Penicillin-binding protein transpeptidase" evidence="5">
    <location>
        <begin position="380"/>
        <end position="623"/>
    </location>
</feature>